<reference evidence="2 3" key="1">
    <citation type="submission" date="2018-05" db="EMBL/GenBank/DDBJ databases">
        <title>Genomic Encyclopedia of Type Strains, Phase IV (KMG-IV): sequencing the most valuable type-strain genomes for metagenomic binning, comparative biology and taxonomic classification.</title>
        <authorList>
            <person name="Goeker M."/>
        </authorList>
    </citation>
    <scope>NUCLEOTIDE SEQUENCE [LARGE SCALE GENOMIC DNA]</scope>
    <source>
        <strain evidence="2 3">DSM 22440</strain>
    </source>
</reference>
<keyword evidence="1" id="KW-0732">Signal</keyword>
<dbReference type="Proteomes" id="UP000247922">
    <property type="component" value="Unassembled WGS sequence"/>
</dbReference>
<evidence type="ECO:0000313" key="3">
    <source>
        <dbReference type="Proteomes" id="UP000247922"/>
    </source>
</evidence>
<dbReference type="PANTHER" id="PTHR46066">
    <property type="entry name" value="CHITINASE DOMAIN-CONTAINING PROTEIN 1 FAMILY MEMBER"/>
    <property type="match status" value="1"/>
</dbReference>
<dbReference type="OrthoDB" id="1633417at2"/>
<feature type="signal peptide" evidence="1">
    <location>
        <begin position="1"/>
        <end position="23"/>
    </location>
</feature>
<accession>A0A2V3WI17</accession>
<dbReference type="Gene3D" id="3.10.50.10">
    <property type="match status" value="1"/>
</dbReference>
<sequence>MGHNRYQLIYMLTVLFILSGCMANDADVLVEPAPANQTDPTTSLWLVDWEDHLSTKDLTTINTPIDQLLLFTVYFDANNDLYLTDEGLALIEQVKMKHNESTHYLTFVNDQFLTDGSTIQKSPALLEALLASETTIEQHIEAIVTLISTHDVLNVEIDYEQIPNHLIDPFLTFITQLNQRLTAISADLRVVLEPSFPIEDVSLPEDVTFIVMTYNLHGFHGGPGPKTDYQLLNQLTEAYKPYGRQIGYALSNGGFFFSDQDTIVALTEAEIVSLIETNQLVPTRDPKSDANYVSLSLNGETGILWYADAVTLTNWSTFISNHSTPADISIWRAGGISDYTRTFFDTYNTRTE</sequence>
<dbReference type="InterPro" id="IPR029070">
    <property type="entry name" value="Chitinase_insertion_sf"/>
</dbReference>
<dbReference type="RefSeq" id="WP_110250720.1">
    <property type="nucleotide sequence ID" value="NZ_QJJR01000003.1"/>
</dbReference>
<dbReference type="AlphaFoldDB" id="A0A2V3WI17"/>
<feature type="chain" id="PRO_5038816557" description="Glycosyl hydrolase family 18 (Putative chitinase)" evidence="1">
    <location>
        <begin position="24"/>
        <end position="352"/>
    </location>
</feature>
<keyword evidence="3" id="KW-1185">Reference proteome</keyword>
<dbReference type="EMBL" id="QJJR01000003">
    <property type="protein sequence ID" value="PXW92087.1"/>
    <property type="molecule type" value="Genomic_DNA"/>
</dbReference>
<proteinExistence type="predicted"/>
<name>A0A2V3WI17_9BACI</name>
<comment type="caution">
    <text evidence="2">The sequence shown here is derived from an EMBL/GenBank/DDBJ whole genome shotgun (WGS) entry which is preliminary data.</text>
</comment>
<evidence type="ECO:0008006" key="4">
    <source>
        <dbReference type="Google" id="ProtNLM"/>
    </source>
</evidence>
<organism evidence="2 3">
    <name type="scientific">Streptohalobacillus salinus</name>
    <dbReference type="NCBI Taxonomy" id="621096"/>
    <lineage>
        <taxon>Bacteria</taxon>
        <taxon>Bacillati</taxon>
        <taxon>Bacillota</taxon>
        <taxon>Bacilli</taxon>
        <taxon>Bacillales</taxon>
        <taxon>Bacillaceae</taxon>
        <taxon>Streptohalobacillus</taxon>
    </lineage>
</organism>
<evidence type="ECO:0000313" key="2">
    <source>
        <dbReference type="EMBL" id="PXW92087.1"/>
    </source>
</evidence>
<dbReference type="SUPFAM" id="SSF51445">
    <property type="entry name" value="(Trans)glycosidases"/>
    <property type="match status" value="1"/>
</dbReference>
<evidence type="ECO:0000256" key="1">
    <source>
        <dbReference type="SAM" id="SignalP"/>
    </source>
</evidence>
<dbReference type="InterPro" id="IPR017853">
    <property type="entry name" value="GH"/>
</dbReference>
<dbReference type="PANTHER" id="PTHR46066:SF2">
    <property type="entry name" value="CHITINASE DOMAIN-CONTAINING PROTEIN 1"/>
    <property type="match status" value="1"/>
</dbReference>
<protein>
    <recommendedName>
        <fullName evidence="4">Glycosyl hydrolase family 18 (Putative chitinase)</fullName>
    </recommendedName>
</protein>
<dbReference type="PROSITE" id="PS51257">
    <property type="entry name" value="PROKAR_LIPOPROTEIN"/>
    <property type="match status" value="1"/>
</dbReference>
<dbReference type="Gene3D" id="3.20.20.80">
    <property type="entry name" value="Glycosidases"/>
    <property type="match status" value="1"/>
</dbReference>
<gene>
    <name evidence="2" type="ORF">DES38_103102</name>
</gene>